<gene>
    <name evidence="1" type="ORF">F5144DRAFT_578579</name>
</gene>
<comment type="caution">
    <text evidence="1">The sequence shown here is derived from an EMBL/GenBank/DDBJ whole genome shotgun (WGS) entry which is preliminary data.</text>
</comment>
<reference evidence="1 2" key="1">
    <citation type="journal article" date="2021" name="Nat. Commun.">
        <title>Genetic determinants of endophytism in the Arabidopsis root mycobiome.</title>
        <authorList>
            <person name="Mesny F."/>
            <person name="Miyauchi S."/>
            <person name="Thiergart T."/>
            <person name="Pickel B."/>
            <person name="Atanasova L."/>
            <person name="Karlsson M."/>
            <person name="Huettel B."/>
            <person name="Barry K.W."/>
            <person name="Haridas S."/>
            <person name="Chen C."/>
            <person name="Bauer D."/>
            <person name="Andreopoulos W."/>
            <person name="Pangilinan J."/>
            <person name="LaButti K."/>
            <person name="Riley R."/>
            <person name="Lipzen A."/>
            <person name="Clum A."/>
            <person name="Drula E."/>
            <person name="Henrissat B."/>
            <person name="Kohler A."/>
            <person name="Grigoriev I.V."/>
            <person name="Martin F.M."/>
            <person name="Hacquard S."/>
        </authorList>
    </citation>
    <scope>NUCLEOTIDE SEQUENCE [LARGE SCALE GENOMIC DNA]</scope>
    <source>
        <strain evidence="1 2">MPI-SDFR-AT-0079</strain>
    </source>
</reference>
<dbReference type="EMBL" id="JAGIZQ010000005">
    <property type="protein sequence ID" value="KAH6628292.1"/>
    <property type="molecule type" value="Genomic_DNA"/>
</dbReference>
<proteinExistence type="predicted"/>
<name>A0ACB7P6S3_9PEZI</name>
<organism evidence="1 2">
    <name type="scientific">Chaetomium tenue</name>
    <dbReference type="NCBI Taxonomy" id="1854479"/>
    <lineage>
        <taxon>Eukaryota</taxon>
        <taxon>Fungi</taxon>
        <taxon>Dikarya</taxon>
        <taxon>Ascomycota</taxon>
        <taxon>Pezizomycotina</taxon>
        <taxon>Sordariomycetes</taxon>
        <taxon>Sordariomycetidae</taxon>
        <taxon>Sordariales</taxon>
        <taxon>Chaetomiaceae</taxon>
        <taxon>Chaetomium</taxon>
    </lineage>
</organism>
<sequence length="76" mass="8233">MALVFILLFLGVCFLAGSGLLGVAWISVWGDAASECSCTYDDSREQVPQCVNQVTTSLWSFLPRHFYPRGSGTAAD</sequence>
<evidence type="ECO:0000313" key="2">
    <source>
        <dbReference type="Proteomes" id="UP000724584"/>
    </source>
</evidence>
<accession>A0ACB7P6S3</accession>
<evidence type="ECO:0000313" key="1">
    <source>
        <dbReference type="EMBL" id="KAH6628292.1"/>
    </source>
</evidence>
<dbReference type="Proteomes" id="UP000724584">
    <property type="component" value="Unassembled WGS sequence"/>
</dbReference>
<keyword evidence="2" id="KW-1185">Reference proteome</keyword>
<protein>
    <submittedName>
        <fullName evidence="1">Uncharacterized protein</fullName>
    </submittedName>
</protein>